<gene>
    <name evidence="3" type="ORF">SNAT2548_LOCUS11273</name>
</gene>
<accession>A0A812LE67</accession>
<name>A0A812LE67_9DINO</name>
<keyword evidence="1" id="KW-0812">Transmembrane</keyword>
<evidence type="ECO:0000256" key="1">
    <source>
        <dbReference type="SAM" id="Phobius"/>
    </source>
</evidence>
<dbReference type="EMBL" id="CAJNDS010001001">
    <property type="protein sequence ID" value="CAE7243378.1"/>
    <property type="molecule type" value="Genomic_DNA"/>
</dbReference>
<protein>
    <submittedName>
        <fullName evidence="3">Uncharacterized protein</fullName>
    </submittedName>
</protein>
<dbReference type="OrthoDB" id="426203at2759"/>
<sequence length="146" mass="16214">MVSRRPILALLVLATAGLSFRAFVSAPKPHAALGLGALMFPTMAWAEEEMDASTRAFKDATEEFTGREAAMQKLGAWRGDDYSWNVIGAIGIAFLLLVCYESWKDEIEGTLVPSNARTEADDYFNPDFDPYRGMNLKKETKEKQDA</sequence>
<reference evidence="3" key="1">
    <citation type="submission" date="2021-02" db="EMBL/GenBank/DDBJ databases">
        <authorList>
            <person name="Dougan E. K."/>
            <person name="Rhodes N."/>
            <person name="Thang M."/>
            <person name="Chan C."/>
        </authorList>
    </citation>
    <scope>NUCLEOTIDE SEQUENCE</scope>
</reference>
<keyword evidence="2" id="KW-0732">Signal</keyword>
<keyword evidence="1" id="KW-1133">Transmembrane helix</keyword>
<evidence type="ECO:0000313" key="4">
    <source>
        <dbReference type="Proteomes" id="UP000604046"/>
    </source>
</evidence>
<feature type="signal peptide" evidence="2">
    <location>
        <begin position="1"/>
        <end position="46"/>
    </location>
</feature>
<dbReference type="Proteomes" id="UP000604046">
    <property type="component" value="Unassembled WGS sequence"/>
</dbReference>
<evidence type="ECO:0000313" key="3">
    <source>
        <dbReference type="EMBL" id="CAE7243378.1"/>
    </source>
</evidence>
<organism evidence="3 4">
    <name type="scientific">Symbiodinium natans</name>
    <dbReference type="NCBI Taxonomy" id="878477"/>
    <lineage>
        <taxon>Eukaryota</taxon>
        <taxon>Sar</taxon>
        <taxon>Alveolata</taxon>
        <taxon>Dinophyceae</taxon>
        <taxon>Suessiales</taxon>
        <taxon>Symbiodiniaceae</taxon>
        <taxon>Symbiodinium</taxon>
    </lineage>
</organism>
<keyword evidence="4" id="KW-1185">Reference proteome</keyword>
<keyword evidence="1" id="KW-0472">Membrane</keyword>
<feature type="chain" id="PRO_5032731348" evidence="2">
    <location>
        <begin position="47"/>
        <end position="146"/>
    </location>
</feature>
<evidence type="ECO:0000256" key="2">
    <source>
        <dbReference type="SAM" id="SignalP"/>
    </source>
</evidence>
<comment type="caution">
    <text evidence="3">The sequence shown here is derived from an EMBL/GenBank/DDBJ whole genome shotgun (WGS) entry which is preliminary data.</text>
</comment>
<proteinExistence type="predicted"/>
<feature type="transmembrane region" description="Helical" evidence="1">
    <location>
        <begin position="82"/>
        <end position="100"/>
    </location>
</feature>
<dbReference type="AlphaFoldDB" id="A0A812LE67"/>